<reference evidence="1" key="1">
    <citation type="submission" date="2021-01" db="EMBL/GenBank/DDBJ databases">
        <title>Intestinitalea alba gen. nov., sp. nov., a novel genus of the family Enterobacteriaceae, isolated from the gut of the plastic-eating mealworm Tenebrio molitor L.</title>
        <authorList>
            <person name="Yang Y."/>
        </authorList>
    </citation>
    <scope>NUCLEOTIDE SEQUENCE</scope>
    <source>
        <strain evidence="1">BIT-L3</strain>
    </source>
</reference>
<sequence length="118" mass="12809">MTPGQTDSAASGCNVQAYPRVDLHRNAAKRANPRFCPLYRHCGAWHDAMPGLLAKKGKTVFFLFCGKQAKINALIFLFYCVSSILSVKGWGLPAVLAWHDAMLFYCGQVTGAGLNTAS</sequence>
<keyword evidence="2" id="KW-1185">Reference proteome</keyword>
<dbReference type="Proteomes" id="UP000659047">
    <property type="component" value="Unassembled WGS sequence"/>
</dbReference>
<dbReference type="EMBL" id="JAEPBH010000015">
    <property type="protein sequence ID" value="MBK4715168.1"/>
    <property type="molecule type" value="Genomic_DNA"/>
</dbReference>
<protein>
    <submittedName>
        <fullName evidence="1">Uncharacterized protein</fullName>
    </submittedName>
</protein>
<name>A0A8K0V4D0_9ENTR</name>
<evidence type="ECO:0000313" key="2">
    <source>
        <dbReference type="Proteomes" id="UP000659047"/>
    </source>
</evidence>
<dbReference type="RefSeq" id="WP_238713403.1">
    <property type="nucleotide sequence ID" value="NZ_JAEPBH010000015.1"/>
</dbReference>
<gene>
    <name evidence="1" type="ORF">JJB97_07470</name>
</gene>
<comment type="caution">
    <text evidence="1">The sequence shown here is derived from an EMBL/GenBank/DDBJ whole genome shotgun (WGS) entry which is preliminary data.</text>
</comment>
<evidence type="ECO:0000313" key="1">
    <source>
        <dbReference type="EMBL" id="MBK4715168.1"/>
    </source>
</evidence>
<proteinExistence type="predicted"/>
<organism evidence="1 2">
    <name type="scientific">Tenebrionibacter intestinalis</name>
    <dbReference type="NCBI Taxonomy" id="2799638"/>
    <lineage>
        <taxon>Bacteria</taxon>
        <taxon>Pseudomonadati</taxon>
        <taxon>Pseudomonadota</taxon>
        <taxon>Gammaproteobacteria</taxon>
        <taxon>Enterobacterales</taxon>
        <taxon>Enterobacteriaceae</taxon>
        <taxon>Tenebrionibacter/Tenebrionicola group</taxon>
        <taxon>Tenebrionibacter</taxon>
    </lineage>
</organism>
<accession>A0A8K0V4D0</accession>
<dbReference type="AlphaFoldDB" id="A0A8K0V4D0"/>